<sequence length="137" mass="15380">MSEPQAGSLPRFGPSWPYTQLTHTPPRDGRMNQKRAFKTDYKPEFLHHVIVRRGNRDMLVSKGTLLSVRRKPGLIAGKYAFLYAEHSKDGTLLLTVEGPDSRVVADRRRKIIRESDIKTVHVSTRPGNDSSLDAVAG</sequence>
<evidence type="ECO:0000256" key="1">
    <source>
        <dbReference type="SAM" id="MobiDB-lite"/>
    </source>
</evidence>
<protein>
    <submittedName>
        <fullName evidence="2">Uncharacterized protein</fullName>
    </submittedName>
</protein>
<feature type="compositionally biased region" description="Basic and acidic residues" evidence="1">
    <location>
        <begin position="25"/>
        <end position="36"/>
    </location>
</feature>
<reference evidence="2 3" key="1">
    <citation type="submission" date="2014-10" db="EMBL/GenBank/DDBJ databases">
        <authorList>
            <person name="Aguirre C.A."/>
            <person name="Archer J.A."/>
            <person name="Bates T."/>
            <person name="Ion J.M."/>
            <person name="Krejcarek O.E."/>
            <person name="Mitchell C.L."/>
            <person name="Montgomery E.A."/>
            <person name="Soder N.A."/>
            <person name="Verduzco J.A."/>
            <person name="Scherer A.E."/>
            <person name="Westholm D.E."/>
            <person name="Serrano M.G."/>
            <person name="Buck G."/>
            <person name="Lee V."/>
            <person name="Wang Y."/>
            <person name="Carvalho R."/>
            <person name="Voegtly L."/>
            <person name="Shi R."/>
            <person name="Duckworth R."/>
            <person name="Johnson A."/>
            <person name="Loviza R."/>
            <person name="Walstead R."/>
            <person name="Shah Z."/>
            <person name="Kiflezghi M."/>
            <person name="Wade K."/>
            <person name="Anders K.R."/>
            <person name="Braun M.A."/>
            <person name="Delesalle V.A."/>
            <person name="Hughes L.E."/>
            <person name="Ware V.C."/>
            <person name="Bradley K.W."/>
            <person name="Barker L.P."/>
            <person name="Asai D.J."/>
            <person name="Bowman C.A."/>
            <person name="Russell D.A."/>
            <person name="Pope W.H."/>
            <person name="Jacobs-Sera D."/>
            <person name="Hendrix R.W."/>
            <person name="Hatfull G.F."/>
        </authorList>
    </citation>
    <scope>NUCLEOTIDE SEQUENCE [LARGE SCALE GENOMIC DNA]</scope>
</reference>
<organism evidence="2 3">
    <name type="scientific">Mycobacterium phage ZygoTaiga</name>
    <dbReference type="NCBI Taxonomy" id="1566994"/>
    <lineage>
        <taxon>Viruses</taxon>
        <taxon>Duplodnaviria</taxon>
        <taxon>Heunggongvirae</taxon>
        <taxon>Uroviricota</taxon>
        <taxon>Caudoviricetes</taxon>
        <taxon>Ceeclamvirinae</taxon>
        <taxon>Bixzunavirus</taxon>
        <taxon>Bixzunavirus Bxz1</taxon>
    </lineage>
</organism>
<feature type="region of interest" description="Disordered" evidence="1">
    <location>
        <begin position="1"/>
        <end position="36"/>
    </location>
</feature>
<dbReference type="EMBL" id="KM881426">
    <property type="protein sequence ID" value="AIX12877.1"/>
    <property type="molecule type" value="Genomic_DNA"/>
</dbReference>
<evidence type="ECO:0000313" key="3">
    <source>
        <dbReference type="Proteomes" id="UP000223157"/>
    </source>
</evidence>
<gene>
    <name evidence="2" type="ORF">PBI_ZYGOTAIGA_229</name>
</gene>
<proteinExistence type="predicted"/>
<evidence type="ECO:0000313" key="2">
    <source>
        <dbReference type="EMBL" id="AIX12877.1"/>
    </source>
</evidence>
<dbReference type="Proteomes" id="UP000223157">
    <property type="component" value="Genome"/>
</dbReference>
<name>A0A0A0YQM0_9CAUD</name>
<accession>A0A0A0YQM0</accession>